<reference evidence="1 2" key="1">
    <citation type="journal article" date="2019" name="Nat. Ecol. Evol.">
        <title>Megaphylogeny resolves global patterns of mushroom evolution.</title>
        <authorList>
            <person name="Varga T."/>
            <person name="Krizsan K."/>
            <person name="Foldi C."/>
            <person name="Dima B."/>
            <person name="Sanchez-Garcia M."/>
            <person name="Sanchez-Ramirez S."/>
            <person name="Szollosi G.J."/>
            <person name="Szarkandi J.G."/>
            <person name="Papp V."/>
            <person name="Albert L."/>
            <person name="Andreopoulos W."/>
            <person name="Angelini C."/>
            <person name="Antonin V."/>
            <person name="Barry K.W."/>
            <person name="Bougher N.L."/>
            <person name="Buchanan P."/>
            <person name="Buyck B."/>
            <person name="Bense V."/>
            <person name="Catcheside P."/>
            <person name="Chovatia M."/>
            <person name="Cooper J."/>
            <person name="Damon W."/>
            <person name="Desjardin D."/>
            <person name="Finy P."/>
            <person name="Geml J."/>
            <person name="Haridas S."/>
            <person name="Hughes K."/>
            <person name="Justo A."/>
            <person name="Karasinski D."/>
            <person name="Kautmanova I."/>
            <person name="Kiss B."/>
            <person name="Kocsube S."/>
            <person name="Kotiranta H."/>
            <person name="LaButti K.M."/>
            <person name="Lechner B.E."/>
            <person name="Liimatainen K."/>
            <person name="Lipzen A."/>
            <person name="Lukacs Z."/>
            <person name="Mihaltcheva S."/>
            <person name="Morgado L.N."/>
            <person name="Niskanen T."/>
            <person name="Noordeloos M.E."/>
            <person name="Ohm R.A."/>
            <person name="Ortiz-Santana B."/>
            <person name="Ovrebo C."/>
            <person name="Racz N."/>
            <person name="Riley R."/>
            <person name="Savchenko A."/>
            <person name="Shiryaev A."/>
            <person name="Soop K."/>
            <person name="Spirin V."/>
            <person name="Szebenyi C."/>
            <person name="Tomsovsky M."/>
            <person name="Tulloss R.E."/>
            <person name="Uehling J."/>
            <person name="Grigoriev I.V."/>
            <person name="Vagvolgyi C."/>
            <person name="Papp T."/>
            <person name="Martin F.M."/>
            <person name="Miettinen O."/>
            <person name="Hibbett D.S."/>
            <person name="Nagy L.G."/>
        </authorList>
    </citation>
    <scope>NUCLEOTIDE SEQUENCE [LARGE SCALE GENOMIC DNA]</scope>
    <source>
        <strain evidence="1 2">NL-1719</strain>
    </source>
</reference>
<dbReference type="Proteomes" id="UP000308600">
    <property type="component" value="Unassembled WGS sequence"/>
</dbReference>
<name>A0ACD3AZM2_9AGAR</name>
<proteinExistence type="predicted"/>
<organism evidence="1 2">
    <name type="scientific">Pluteus cervinus</name>
    <dbReference type="NCBI Taxonomy" id="181527"/>
    <lineage>
        <taxon>Eukaryota</taxon>
        <taxon>Fungi</taxon>
        <taxon>Dikarya</taxon>
        <taxon>Basidiomycota</taxon>
        <taxon>Agaricomycotina</taxon>
        <taxon>Agaricomycetes</taxon>
        <taxon>Agaricomycetidae</taxon>
        <taxon>Agaricales</taxon>
        <taxon>Pluteineae</taxon>
        <taxon>Pluteaceae</taxon>
        <taxon>Pluteus</taxon>
    </lineage>
</organism>
<gene>
    <name evidence="1" type="ORF">BDN72DRAFT_503746</name>
</gene>
<dbReference type="EMBL" id="ML208307">
    <property type="protein sequence ID" value="TFK70812.1"/>
    <property type="molecule type" value="Genomic_DNA"/>
</dbReference>
<evidence type="ECO:0000313" key="1">
    <source>
        <dbReference type="EMBL" id="TFK70812.1"/>
    </source>
</evidence>
<accession>A0ACD3AZM2</accession>
<sequence>MATISLDETYGSLLIGVYFAIFFQGVLTVQTFLYYEKYPKDPISIKFMVGALWILDTIHLGFVCDAAYGYLVRNWGNPGALLFSSFSLDAHLIPLALATVICQGFFLYRIWIFSGGNTLLVAFLASGCLATAALEMATGILDIMHRSVESFVRYQKLAIAMFSLGPTFDVIIALIMCYYLYKEKGRFEKTNSLIARIMYHVVASGLATSLLAIAALIAVRTSFIPRQFCDLTFL</sequence>
<evidence type="ECO:0000313" key="2">
    <source>
        <dbReference type="Proteomes" id="UP000308600"/>
    </source>
</evidence>
<keyword evidence="2" id="KW-1185">Reference proteome</keyword>
<protein>
    <submittedName>
        <fullName evidence="1">Uncharacterized protein</fullName>
    </submittedName>
</protein>